<proteinExistence type="predicted"/>
<sequence length="63" mass="7112">HYSEVTLTGSQNATPDQYHRALHLLTVMPRAAEINTHRFPIEEGKQAYESRVGMDGLKSLVVF</sequence>
<comment type="caution">
    <text evidence="1">The sequence shown here is derived from an EMBL/GenBank/DDBJ whole genome shotgun (WGS) entry which is preliminary data.</text>
</comment>
<dbReference type="EMBL" id="BARS01043572">
    <property type="protein sequence ID" value="GAG40669.1"/>
    <property type="molecule type" value="Genomic_DNA"/>
</dbReference>
<dbReference type="AlphaFoldDB" id="X0XBV9"/>
<evidence type="ECO:0008006" key="2">
    <source>
        <dbReference type="Google" id="ProtNLM"/>
    </source>
</evidence>
<name>X0XBV9_9ZZZZ</name>
<gene>
    <name evidence="1" type="ORF">S01H1_65944</name>
</gene>
<organism evidence="1">
    <name type="scientific">marine sediment metagenome</name>
    <dbReference type="NCBI Taxonomy" id="412755"/>
    <lineage>
        <taxon>unclassified sequences</taxon>
        <taxon>metagenomes</taxon>
        <taxon>ecological metagenomes</taxon>
    </lineage>
</organism>
<reference evidence="1" key="1">
    <citation type="journal article" date="2014" name="Front. Microbiol.">
        <title>High frequency of phylogenetically diverse reductive dehalogenase-homologous genes in deep subseafloor sedimentary metagenomes.</title>
        <authorList>
            <person name="Kawai M."/>
            <person name="Futagami T."/>
            <person name="Toyoda A."/>
            <person name="Takaki Y."/>
            <person name="Nishi S."/>
            <person name="Hori S."/>
            <person name="Arai W."/>
            <person name="Tsubouchi T."/>
            <person name="Morono Y."/>
            <person name="Uchiyama I."/>
            <person name="Ito T."/>
            <person name="Fujiyama A."/>
            <person name="Inagaki F."/>
            <person name="Takami H."/>
        </authorList>
    </citation>
    <scope>NUCLEOTIDE SEQUENCE</scope>
    <source>
        <strain evidence="1">Expedition CK06-06</strain>
    </source>
</reference>
<feature type="non-terminal residue" evidence="1">
    <location>
        <position position="1"/>
    </location>
</feature>
<protein>
    <recommendedName>
        <fullName evidence="2">Alcohol dehydrogenase</fullName>
    </recommendedName>
</protein>
<accession>X0XBV9</accession>
<evidence type="ECO:0000313" key="1">
    <source>
        <dbReference type="EMBL" id="GAG40669.1"/>
    </source>
</evidence>